<accession>A0A368MZJ0</accession>
<evidence type="ECO:0000256" key="1">
    <source>
        <dbReference type="ARBA" id="ARBA00022679"/>
    </source>
</evidence>
<dbReference type="Pfam" id="PF19279">
    <property type="entry name" value="YegS_C"/>
    <property type="match status" value="1"/>
</dbReference>
<keyword evidence="4" id="KW-0067">ATP-binding</keyword>
<dbReference type="Gene3D" id="3.40.50.10330">
    <property type="entry name" value="Probable inorganic polyphosphate/atp-NAD kinase, domain 1"/>
    <property type="match status" value="1"/>
</dbReference>
<keyword evidence="2" id="KW-0547">Nucleotide-binding</keyword>
<keyword evidence="7" id="KW-1185">Reference proteome</keyword>
<dbReference type="Pfam" id="PF00781">
    <property type="entry name" value="DAGK_cat"/>
    <property type="match status" value="1"/>
</dbReference>
<dbReference type="SUPFAM" id="SSF111331">
    <property type="entry name" value="NAD kinase/diacylglycerol kinase-like"/>
    <property type="match status" value="1"/>
</dbReference>
<keyword evidence="3 6" id="KW-0418">Kinase</keyword>
<name>A0A368MZJ0_9FLAO</name>
<reference evidence="6 7" key="1">
    <citation type="submission" date="2018-07" db="EMBL/GenBank/DDBJ databases">
        <title>Chryseobacterium lacus sp. nov., isolated from lake water.</title>
        <authorList>
            <person name="Li C.-M."/>
        </authorList>
    </citation>
    <scope>NUCLEOTIDE SEQUENCE [LARGE SCALE GENOMIC DNA]</scope>
    <source>
        <strain evidence="6 7">YLOS41</strain>
    </source>
</reference>
<dbReference type="InterPro" id="IPR050187">
    <property type="entry name" value="Lipid_Phosphate_FormReg"/>
</dbReference>
<dbReference type="InterPro" id="IPR045540">
    <property type="entry name" value="YegS/DAGK_C"/>
</dbReference>
<feature type="domain" description="DAGKc" evidence="5">
    <location>
        <begin position="1"/>
        <end position="124"/>
    </location>
</feature>
<dbReference type="GO" id="GO:0016301">
    <property type="term" value="F:kinase activity"/>
    <property type="evidence" value="ECO:0007669"/>
    <property type="project" value="UniProtKB-KW"/>
</dbReference>
<evidence type="ECO:0000256" key="2">
    <source>
        <dbReference type="ARBA" id="ARBA00022741"/>
    </source>
</evidence>
<dbReference type="PROSITE" id="PS50146">
    <property type="entry name" value="DAGK"/>
    <property type="match status" value="1"/>
</dbReference>
<dbReference type="GO" id="GO:0005886">
    <property type="term" value="C:plasma membrane"/>
    <property type="evidence" value="ECO:0007669"/>
    <property type="project" value="TreeGrafter"/>
</dbReference>
<dbReference type="InterPro" id="IPR001206">
    <property type="entry name" value="Diacylglycerol_kinase_cat_dom"/>
</dbReference>
<evidence type="ECO:0000313" key="7">
    <source>
        <dbReference type="Proteomes" id="UP000252172"/>
    </source>
</evidence>
<keyword evidence="1" id="KW-0808">Transferase</keyword>
<dbReference type="Proteomes" id="UP000252172">
    <property type="component" value="Unassembled WGS sequence"/>
</dbReference>
<protein>
    <submittedName>
        <fullName evidence="6">Diacylglycerol kinase</fullName>
    </submittedName>
</protein>
<evidence type="ECO:0000313" key="6">
    <source>
        <dbReference type="EMBL" id="RCU42691.1"/>
    </source>
</evidence>
<organism evidence="6 7">
    <name type="scientific">Chryseobacterium lacus</name>
    <dbReference type="NCBI Taxonomy" id="2058346"/>
    <lineage>
        <taxon>Bacteria</taxon>
        <taxon>Pseudomonadati</taxon>
        <taxon>Bacteroidota</taxon>
        <taxon>Flavobacteriia</taxon>
        <taxon>Flavobacteriales</taxon>
        <taxon>Weeksellaceae</taxon>
        <taxon>Chryseobacterium group</taxon>
        <taxon>Chryseobacterium</taxon>
    </lineage>
</organism>
<dbReference type="InterPro" id="IPR017438">
    <property type="entry name" value="ATP-NAD_kinase_N"/>
</dbReference>
<dbReference type="SMART" id="SM00046">
    <property type="entry name" value="DAGKc"/>
    <property type="match status" value="1"/>
</dbReference>
<dbReference type="OrthoDB" id="9786026at2"/>
<gene>
    <name evidence="6" type="ORF">DQ356_07690</name>
</gene>
<proteinExistence type="predicted"/>
<dbReference type="Gene3D" id="2.60.200.40">
    <property type="match status" value="1"/>
</dbReference>
<dbReference type="GO" id="GO:0005524">
    <property type="term" value="F:ATP binding"/>
    <property type="evidence" value="ECO:0007669"/>
    <property type="project" value="UniProtKB-KW"/>
</dbReference>
<evidence type="ECO:0000256" key="3">
    <source>
        <dbReference type="ARBA" id="ARBA00022777"/>
    </source>
</evidence>
<evidence type="ECO:0000259" key="5">
    <source>
        <dbReference type="PROSITE" id="PS50146"/>
    </source>
</evidence>
<dbReference type="EMBL" id="QPIE01000005">
    <property type="protein sequence ID" value="RCU42691.1"/>
    <property type="molecule type" value="Genomic_DNA"/>
</dbReference>
<dbReference type="AlphaFoldDB" id="A0A368MZJ0"/>
<sequence length="283" mass="31988">MQHVAFIINPHSAKKNYQPFLNELQEKIDHPIYYISESIEGTDRFIKEHFNSIEIFVAVGGDGTISSVAQHLIHTDKKLAIYPAGSGNGFANETNFGKNLDQLLEKIKKNKFQKIDTVTVNGRLSINVSGVGFDSKVVKEFEKTTRGFLNYIKVSLAVFFRYQPVHLSFPEEQFKKYNGHYLMLNVANTRQFGNHAYIAPNADKTDGLAEAVLVKKFPFTYGLLFAYRMFTKRLKEDSYVSIVSTSGMNVNADTEDWHLDGEYHAIPSPVNIKVVPASLKVII</sequence>
<dbReference type="PANTHER" id="PTHR12358">
    <property type="entry name" value="SPHINGOSINE KINASE"/>
    <property type="match status" value="1"/>
</dbReference>
<evidence type="ECO:0000256" key="4">
    <source>
        <dbReference type="ARBA" id="ARBA00022840"/>
    </source>
</evidence>
<dbReference type="RefSeq" id="WP_114303903.1">
    <property type="nucleotide sequence ID" value="NZ_QPIE01000005.1"/>
</dbReference>
<dbReference type="InterPro" id="IPR016064">
    <property type="entry name" value="NAD/diacylglycerol_kinase_sf"/>
</dbReference>
<comment type="caution">
    <text evidence="6">The sequence shown here is derived from an EMBL/GenBank/DDBJ whole genome shotgun (WGS) entry which is preliminary data.</text>
</comment>
<dbReference type="PANTHER" id="PTHR12358:SF106">
    <property type="entry name" value="LIPID KINASE YEGS"/>
    <property type="match status" value="1"/>
</dbReference>